<dbReference type="PANTHER" id="PTHR35897:SF1">
    <property type="entry name" value="METHYLTRANSFERASE AUSD"/>
    <property type="match status" value="1"/>
</dbReference>
<proteinExistence type="inferred from homology"/>
<keyword evidence="6" id="KW-1185">Reference proteome</keyword>
<organism evidence="5 6">
    <name type="scientific">Lentinus tigrinus ALCF2SS1-6</name>
    <dbReference type="NCBI Taxonomy" id="1328759"/>
    <lineage>
        <taxon>Eukaryota</taxon>
        <taxon>Fungi</taxon>
        <taxon>Dikarya</taxon>
        <taxon>Basidiomycota</taxon>
        <taxon>Agaricomycotina</taxon>
        <taxon>Agaricomycetes</taxon>
        <taxon>Polyporales</taxon>
        <taxon>Polyporaceae</taxon>
        <taxon>Lentinus</taxon>
    </lineage>
</organism>
<evidence type="ECO:0000256" key="2">
    <source>
        <dbReference type="ARBA" id="ARBA00022679"/>
    </source>
</evidence>
<keyword evidence="3" id="KW-0949">S-adenosyl-L-methionine</keyword>
<dbReference type="AlphaFoldDB" id="A0A5C2SGY2"/>
<gene>
    <name evidence="5" type="ORF">L227DRAFT_609669</name>
</gene>
<sequence>MAETMLEAWDKSLDDSFYAPGEEEKAFMKATTGIRDDDKLRRHIITVQRKAFSLCQYPCIRIFEFMRLKMARLPAYPDLLKLGMDRPNAILLDLGCCFGNDVRKAVLDGYPVQNVIASDLHSQFWELGHEMFRSTESTFPARFVTGDVFDPSFLALSPPLRLRLSSVTSLDEVKGDISAMFTGAFFHLFTFDQQTYLARLLAGLLSPLPGSMIFGVQGGRSVKGLWTPGQGTQMHAHSPESRCEMWEGIFGEVGVKVEVRARLRKEIGGDDFFGTWPGNTDPYHVLEWSVTRV</sequence>
<evidence type="ECO:0000313" key="6">
    <source>
        <dbReference type="Proteomes" id="UP000313359"/>
    </source>
</evidence>
<accession>A0A5C2SGY2</accession>
<dbReference type="Gene3D" id="3.40.50.150">
    <property type="entry name" value="Vaccinia Virus protein VP39"/>
    <property type="match status" value="1"/>
</dbReference>
<protein>
    <recommendedName>
        <fullName evidence="7">Methyltransferase domain-containing protein</fullName>
    </recommendedName>
</protein>
<dbReference type="PANTHER" id="PTHR35897">
    <property type="entry name" value="METHYLTRANSFERASE AUSD"/>
    <property type="match status" value="1"/>
</dbReference>
<dbReference type="OrthoDB" id="2720823at2759"/>
<comment type="similarity">
    <text evidence="4">Belongs to the class I-like SAM-binding methyltransferase superfamily.</text>
</comment>
<dbReference type="SUPFAM" id="SSF53335">
    <property type="entry name" value="S-adenosyl-L-methionine-dependent methyltransferases"/>
    <property type="match status" value="1"/>
</dbReference>
<dbReference type="STRING" id="1328759.A0A5C2SGY2"/>
<evidence type="ECO:0000313" key="5">
    <source>
        <dbReference type="EMBL" id="RPD62464.1"/>
    </source>
</evidence>
<reference evidence="5" key="1">
    <citation type="journal article" date="2018" name="Genome Biol. Evol.">
        <title>Genomics and development of Lentinus tigrinus, a white-rot wood-decaying mushroom with dimorphic fruiting bodies.</title>
        <authorList>
            <person name="Wu B."/>
            <person name="Xu Z."/>
            <person name="Knudson A."/>
            <person name="Carlson A."/>
            <person name="Chen N."/>
            <person name="Kovaka S."/>
            <person name="LaButti K."/>
            <person name="Lipzen A."/>
            <person name="Pennachio C."/>
            <person name="Riley R."/>
            <person name="Schakwitz W."/>
            <person name="Umezawa K."/>
            <person name="Ohm R.A."/>
            <person name="Grigoriev I.V."/>
            <person name="Nagy L.G."/>
            <person name="Gibbons J."/>
            <person name="Hibbett D."/>
        </authorList>
    </citation>
    <scope>NUCLEOTIDE SEQUENCE [LARGE SCALE GENOMIC DNA]</scope>
    <source>
        <strain evidence="5">ALCF2SS1-6</strain>
    </source>
</reference>
<dbReference type="EMBL" id="ML122259">
    <property type="protein sequence ID" value="RPD62464.1"/>
    <property type="molecule type" value="Genomic_DNA"/>
</dbReference>
<evidence type="ECO:0000256" key="4">
    <source>
        <dbReference type="ARBA" id="ARBA00038314"/>
    </source>
</evidence>
<dbReference type="GO" id="GO:0016740">
    <property type="term" value="F:transferase activity"/>
    <property type="evidence" value="ECO:0007669"/>
    <property type="project" value="UniProtKB-KW"/>
</dbReference>
<evidence type="ECO:0000256" key="1">
    <source>
        <dbReference type="ARBA" id="ARBA00005179"/>
    </source>
</evidence>
<dbReference type="InterPro" id="IPR029063">
    <property type="entry name" value="SAM-dependent_MTases_sf"/>
</dbReference>
<name>A0A5C2SGY2_9APHY</name>
<dbReference type="InterPro" id="IPR051654">
    <property type="entry name" value="Meroterpenoid_MTases"/>
</dbReference>
<keyword evidence="2" id="KW-0808">Transferase</keyword>
<evidence type="ECO:0000256" key="3">
    <source>
        <dbReference type="ARBA" id="ARBA00022691"/>
    </source>
</evidence>
<evidence type="ECO:0008006" key="7">
    <source>
        <dbReference type="Google" id="ProtNLM"/>
    </source>
</evidence>
<dbReference type="Proteomes" id="UP000313359">
    <property type="component" value="Unassembled WGS sequence"/>
</dbReference>
<comment type="pathway">
    <text evidence="1">Secondary metabolite biosynthesis.</text>
</comment>